<accession>A0ABQ7TAC2</accession>
<evidence type="ECO:0000256" key="5">
    <source>
        <dbReference type="ARBA" id="ARBA00023170"/>
    </source>
</evidence>
<dbReference type="InterPro" id="IPR001828">
    <property type="entry name" value="ANF_lig-bd_rcpt"/>
</dbReference>
<evidence type="ECO:0000313" key="9">
    <source>
        <dbReference type="Proteomes" id="UP000826234"/>
    </source>
</evidence>
<reference evidence="8 9" key="1">
    <citation type="journal article" date="2022" name="Gigascience">
        <title>A chromosome-level genome assembly and annotation of the desert horned lizard, Phrynosoma platyrhinos, provides insight into chromosomal rearrangements among reptiles.</title>
        <authorList>
            <person name="Koochekian N."/>
            <person name="Ascanio A."/>
            <person name="Farleigh K."/>
            <person name="Card D.C."/>
            <person name="Schield D.R."/>
            <person name="Castoe T.A."/>
            <person name="Jezkova T."/>
        </authorList>
    </citation>
    <scope>NUCLEOTIDE SEQUENCE [LARGE SCALE GENOMIC DNA]</scope>
    <source>
        <strain evidence="8">NK-2021</strain>
    </source>
</reference>
<evidence type="ECO:0000259" key="7">
    <source>
        <dbReference type="Pfam" id="PF01094"/>
    </source>
</evidence>
<dbReference type="InterPro" id="IPR000337">
    <property type="entry name" value="GPCR_3"/>
</dbReference>
<evidence type="ECO:0000256" key="1">
    <source>
        <dbReference type="ARBA" id="ARBA00004141"/>
    </source>
</evidence>
<keyword evidence="4" id="KW-0472">Membrane</keyword>
<dbReference type="Pfam" id="PF01094">
    <property type="entry name" value="ANF_receptor"/>
    <property type="match status" value="1"/>
</dbReference>
<evidence type="ECO:0000313" key="8">
    <source>
        <dbReference type="EMBL" id="KAH0626637.1"/>
    </source>
</evidence>
<dbReference type="EMBL" id="JAIPUX010000521">
    <property type="protein sequence ID" value="KAH0626637.1"/>
    <property type="molecule type" value="Genomic_DNA"/>
</dbReference>
<name>A0ABQ7TAC2_PHRPL</name>
<protein>
    <recommendedName>
        <fullName evidence="7">Receptor ligand binding region domain-containing protein</fullName>
    </recommendedName>
</protein>
<dbReference type="Gene3D" id="3.40.50.2300">
    <property type="match status" value="3"/>
</dbReference>
<evidence type="ECO:0000256" key="6">
    <source>
        <dbReference type="ARBA" id="ARBA00023180"/>
    </source>
</evidence>
<dbReference type="SUPFAM" id="SSF53822">
    <property type="entry name" value="Periplasmic binding protein-like I"/>
    <property type="match status" value="1"/>
</dbReference>
<feature type="non-terminal residue" evidence="8">
    <location>
        <position position="1"/>
    </location>
</feature>
<keyword evidence="3" id="KW-1133">Transmembrane helix</keyword>
<dbReference type="Proteomes" id="UP000826234">
    <property type="component" value="Unassembled WGS sequence"/>
</dbReference>
<organism evidence="8 9">
    <name type="scientific">Phrynosoma platyrhinos</name>
    <name type="common">Desert horned lizard</name>
    <dbReference type="NCBI Taxonomy" id="52577"/>
    <lineage>
        <taxon>Eukaryota</taxon>
        <taxon>Metazoa</taxon>
        <taxon>Chordata</taxon>
        <taxon>Craniata</taxon>
        <taxon>Vertebrata</taxon>
        <taxon>Euteleostomi</taxon>
        <taxon>Lepidosauria</taxon>
        <taxon>Squamata</taxon>
        <taxon>Bifurcata</taxon>
        <taxon>Unidentata</taxon>
        <taxon>Episquamata</taxon>
        <taxon>Toxicofera</taxon>
        <taxon>Iguania</taxon>
        <taxon>Phrynosomatidae</taxon>
        <taxon>Phrynosomatinae</taxon>
        <taxon>Phrynosoma</taxon>
    </lineage>
</organism>
<dbReference type="InterPro" id="IPR000068">
    <property type="entry name" value="GPCR_3_Ca_sens_rcpt-rel"/>
</dbReference>
<proteinExistence type="predicted"/>
<keyword evidence="6" id="KW-0325">Glycoprotein</keyword>
<keyword evidence="5" id="KW-0675">Receptor</keyword>
<evidence type="ECO:0000256" key="4">
    <source>
        <dbReference type="ARBA" id="ARBA00023136"/>
    </source>
</evidence>
<dbReference type="PRINTS" id="PR00248">
    <property type="entry name" value="GPCRMGR"/>
</dbReference>
<comment type="subcellular location">
    <subcellularLocation>
        <location evidence="1">Membrane</location>
        <topology evidence="1">Multi-pass membrane protein</topology>
    </subcellularLocation>
</comment>
<dbReference type="PANTHER" id="PTHR24061">
    <property type="entry name" value="CALCIUM-SENSING RECEPTOR-RELATED"/>
    <property type="match status" value="1"/>
</dbReference>
<evidence type="ECO:0000256" key="2">
    <source>
        <dbReference type="ARBA" id="ARBA00022692"/>
    </source>
</evidence>
<sequence length="354" mass="40538">ISYGAFDSALSDKSQFPFFYRMVPNELSQFIGMGLLLVHFGWKWIGLIAPDNEDGIKFTRVISQEMGKINACIESIILLPDYCQFEAEPMNKLSTKLSKLSSNVTVVHGETDKLILLNLALSEKQIGGKVWIITAVWDFTSHFSKKPWNLTAFHGAISLGVPKHEIPGFQDFLSSIDPQQYSNDFYLKNFWAQVFKCSWPFYMLDPAWPKCNGTEKLKDVSIDQFNMKTSSLSYSISNAVYAIAHILHKIYSFHSKKKRNARVELLDIQAWQLHPFLRKVRFNNCVGEEVFFDENADLHSGYDILNWVILPNNTPVATQLGSLENLDAMDPTITINDEAVVWNNRYSQVNYFIH</sequence>
<keyword evidence="9" id="KW-1185">Reference proteome</keyword>
<dbReference type="PANTHER" id="PTHR24061:SF599">
    <property type="entry name" value="G-PROTEIN COUPLED RECEPTORS FAMILY 3 PROFILE DOMAIN-CONTAINING PROTEIN"/>
    <property type="match status" value="1"/>
</dbReference>
<dbReference type="InterPro" id="IPR028082">
    <property type="entry name" value="Peripla_BP_I"/>
</dbReference>
<feature type="domain" description="Receptor ligand binding region" evidence="7">
    <location>
        <begin position="1"/>
        <end position="308"/>
    </location>
</feature>
<evidence type="ECO:0000256" key="3">
    <source>
        <dbReference type="ARBA" id="ARBA00022989"/>
    </source>
</evidence>
<keyword evidence="2" id="KW-0812">Transmembrane</keyword>
<gene>
    <name evidence="8" type="ORF">JD844_001727</name>
</gene>
<comment type="caution">
    <text evidence="8">The sequence shown here is derived from an EMBL/GenBank/DDBJ whole genome shotgun (WGS) entry which is preliminary data.</text>
</comment>